<dbReference type="Proteomes" id="UP000828390">
    <property type="component" value="Unassembled WGS sequence"/>
</dbReference>
<sequence>MFCQQRIQLLRRKTCLFRFIFTFKTSVNERYPITLVTSGLLHMQDWTQYQTSRGRRSAYVWNLEQFNEANPIDTDYMLGRREKSLLIC</sequence>
<reference evidence="1" key="2">
    <citation type="submission" date="2020-11" db="EMBL/GenBank/DDBJ databases">
        <authorList>
            <person name="McCartney M.A."/>
            <person name="Auch B."/>
            <person name="Kono T."/>
            <person name="Mallez S."/>
            <person name="Becker A."/>
            <person name="Gohl D.M."/>
            <person name="Silverstein K.A.T."/>
            <person name="Koren S."/>
            <person name="Bechman K.B."/>
            <person name="Herman A."/>
            <person name="Abrahante J.E."/>
            <person name="Garbe J."/>
        </authorList>
    </citation>
    <scope>NUCLEOTIDE SEQUENCE</scope>
    <source>
        <strain evidence="1">Duluth1</strain>
        <tissue evidence="1">Whole animal</tissue>
    </source>
</reference>
<comment type="caution">
    <text evidence="1">The sequence shown here is derived from an EMBL/GenBank/DDBJ whole genome shotgun (WGS) entry which is preliminary data.</text>
</comment>
<keyword evidence="2" id="KW-1185">Reference proteome</keyword>
<gene>
    <name evidence="1" type="ORF">DPMN_102113</name>
</gene>
<organism evidence="1 2">
    <name type="scientific">Dreissena polymorpha</name>
    <name type="common">Zebra mussel</name>
    <name type="synonym">Mytilus polymorpha</name>
    <dbReference type="NCBI Taxonomy" id="45954"/>
    <lineage>
        <taxon>Eukaryota</taxon>
        <taxon>Metazoa</taxon>
        <taxon>Spiralia</taxon>
        <taxon>Lophotrochozoa</taxon>
        <taxon>Mollusca</taxon>
        <taxon>Bivalvia</taxon>
        <taxon>Autobranchia</taxon>
        <taxon>Heteroconchia</taxon>
        <taxon>Euheterodonta</taxon>
        <taxon>Imparidentia</taxon>
        <taxon>Neoheterodontei</taxon>
        <taxon>Myida</taxon>
        <taxon>Dreissenoidea</taxon>
        <taxon>Dreissenidae</taxon>
        <taxon>Dreissena</taxon>
    </lineage>
</organism>
<evidence type="ECO:0000313" key="1">
    <source>
        <dbReference type="EMBL" id="KAH3859393.1"/>
    </source>
</evidence>
<reference evidence="1" key="1">
    <citation type="journal article" date="2019" name="bioRxiv">
        <title>The Genome of the Zebra Mussel, Dreissena polymorpha: A Resource for Invasive Species Research.</title>
        <authorList>
            <person name="McCartney M.A."/>
            <person name="Auch B."/>
            <person name="Kono T."/>
            <person name="Mallez S."/>
            <person name="Zhang Y."/>
            <person name="Obille A."/>
            <person name="Becker A."/>
            <person name="Abrahante J.E."/>
            <person name="Garbe J."/>
            <person name="Badalamenti J.P."/>
            <person name="Herman A."/>
            <person name="Mangelson H."/>
            <person name="Liachko I."/>
            <person name="Sullivan S."/>
            <person name="Sone E.D."/>
            <person name="Koren S."/>
            <person name="Silverstein K.A.T."/>
            <person name="Beckman K.B."/>
            <person name="Gohl D.M."/>
        </authorList>
    </citation>
    <scope>NUCLEOTIDE SEQUENCE</scope>
    <source>
        <strain evidence="1">Duluth1</strain>
        <tissue evidence="1">Whole animal</tissue>
    </source>
</reference>
<proteinExistence type="predicted"/>
<protein>
    <submittedName>
        <fullName evidence="1">Uncharacterized protein</fullName>
    </submittedName>
</protein>
<dbReference type="EMBL" id="JAIWYP010000003">
    <property type="protein sequence ID" value="KAH3859393.1"/>
    <property type="molecule type" value="Genomic_DNA"/>
</dbReference>
<name>A0A9D4R9N9_DREPO</name>
<dbReference type="AlphaFoldDB" id="A0A9D4R9N9"/>
<accession>A0A9D4R9N9</accession>
<evidence type="ECO:0000313" key="2">
    <source>
        <dbReference type="Proteomes" id="UP000828390"/>
    </source>
</evidence>